<name>A0ABN8QL13_9CNID</name>
<evidence type="ECO:0000313" key="4">
    <source>
        <dbReference type="EMBL" id="CAH3166405.1"/>
    </source>
</evidence>
<keyword evidence="1" id="KW-0175">Coiled coil</keyword>
<dbReference type="EMBL" id="CALNXI010001361">
    <property type="protein sequence ID" value="CAH3166405.1"/>
    <property type="molecule type" value="Genomic_DNA"/>
</dbReference>
<protein>
    <recommendedName>
        <fullName evidence="6">Scavenger receptor class A member 3</fullName>
    </recommendedName>
</protein>
<dbReference type="PANTHER" id="PTHR24637:SF388">
    <property type="entry name" value="NEMATODE CUTICLE COLLAGEN N-TERMINAL DOMAIN-CONTAINING PROTEIN"/>
    <property type="match status" value="1"/>
</dbReference>
<dbReference type="PANTHER" id="PTHR24637">
    <property type="entry name" value="COLLAGEN"/>
    <property type="match status" value="1"/>
</dbReference>
<evidence type="ECO:0000256" key="2">
    <source>
        <dbReference type="SAM" id="MobiDB-lite"/>
    </source>
</evidence>
<proteinExistence type="predicted"/>
<feature type="compositionally biased region" description="Polar residues" evidence="2">
    <location>
        <begin position="55"/>
        <end position="65"/>
    </location>
</feature>
<dbReference type="Proteomes" id="UP001159427">
    <property type="component" value="Unassembled WGS sequence"/>
</dbReference>
<dbReference type="Pfam" id="PF01391">
    <property type="entry name" value="Collagen"/>
    <property type="match status" value="1"/>
</dbReference>
<organism evidence="4 5">
    <name type="scientific">Porites evermanni</name>
    <dbReference type="NCBI Taxonomy" id="104178"/>
    <lineage>
        <taxon>Eukaryota</taxon>
        <taxon>Metazoa</taxon>
        <taxon>Cnidaria</taxon>
        <taxon>Anthozoa</taxon>
        <taxon>Hexacorallia</taxon>
        <taxon>Scleractinia</taxon>
        <taxon>Fungiina</taxon>
        <taxon>Poritidae</taxon>
        <taxon>Porites</taxon>
    </lineage>
</organism>
<comment type="caution">
    <text evidence="4">The sequence shown here is derived from an EMBL/GenBank/DDBJ whole genome shotgun (WGS) entry which is preliminary data.</text>
</comment>
<feature type="coiled-coil region" evidence="1">
    <location>
        <begin position="163"/>
        <end position="190"/>
    </location>
</feature>
<dbReference type="InterPro" id="IPR008160">
    <property type="entry name" value="Collagen"/>
</dbReference>
<keyword evidence="3" id="KW-0472">Membrane</keyword>
<sequence>MQSPRPPRPPRPTPGKTNLFVVNPVFQNWCQDGRENEKALGLVPSRGGGPRSHKNTSTEPNHCNLSHGQANGNKLHYRGYGVHEKNTVSGESFNLPSQQFQKNTNNTDFAESKKYGPSRTVILLIALSWLVSITALLLTVMVIFDKIGSPCGCSGTQDHHQVQQANSNQNNELLAKMKFLEENVSNHHDALIERIGINMTTLLSTTSFMDYKLIDLEKRTTRALDAINRTTARLKEEDITLNSDLKDVNVSLSTKLTLLNSSLSVVTALANQTKRDFQTFKLSMENSLSTVFTSLQNLEENGILTKDNLSLDIFNTKEMLQTATDRLYREDANLKLLLSEINNTLFLKIENVSKLPGPVGPPGVNGSQGPIGPAGPQGFNGSQGAIGPQGFNGSQGPIGPQGPQGAGDFSLCEYVSTSSTGSQNPVTSINPAASIQVTLGEPNDKRIVGVSCSTDRAQMYLLSSEINPSNSQRFYRCDCLGHFDAGSQTVTCFMNYWLCPLST</sequence>
<evidence type="ECO:0000256" key="1">
    <source>
        <dbReference type="SAM" id="Coils"/>
    </source>
</evidence>
<feature type="region of interest" description="Disordered" evidence="2">
    <location>
        <begin position="40"/>
        <end position="65"/>
    </location>
</feature>
<reference evidence="4 5" key="1">
    <citation type="submission" date="2022-05" db="EMBL/GenBank/DDBJ databases">
        <authorList>
            <consortium name="Genoscope - CEA"/>
            <person name="William W."/>
        </authorList>
    </citation>
    <scope>NUCLEOTIDE SEQUENCE [LARGE SCALE GENOMIC DNA]</scope>
</reference>
<evidence type="ECO:0000256" key="3">
    <source>
        <dbReference type="SAM" id="Phobius"/>
    </source>
</evidence>
<accession>A0ABN8QL13</accession>
<evidence type="ECO:0000313" key="5">
    <source>
        <dbReference type="Proteomes" id="UP001159427"/>
    </source>
</evidence>
<keyword evidence="3" id="KW-1133">Transmembrane helix</keyword>
<gene>
    <name evidence="4" type="ORF">PEVE_00005687</name>
</gene>
<evidence type="ECO:0008006" key="6">
    <source>
        <dbReference type="Google" id="ProtNLM"/>
    </source>
</evidence>
<feature type="transmembrane region" description="Helical" evidence="3">
    <location>
        <begin position="121"/>
        <end position="144"/>
    </location>
</feature>
<keyword evidence="3" id="KW-0812">Transmembrane</keyword>
<keyword evidence="5" id="KW-1185">Reference proteome</keyword>